<comment type="similarity">
    <text evidence="7">Belongs to the binding-protein-dependent transport system permease family.</text>
</comment>
<dbReference type="Gene3D" id="1.10.3720.10">
    <property type="entry name" value="MetI-like"/>
    <property type="match status" value="1"/>
</dbReference>
<protein>
    <recommendedName>
        <fullName evidence="8">ABC transmembrane type-1 domain-containing protein</fullName>
    </recommendedName>
</protein>
<feature type="domain" description="ABC transmembrane type-1" evidence="8">
    <location>
        <begin position="74"/>
        <end position="264"/>
    </location>
</feature>
<dbReference type="CDD" id="cd06261">
    <property type="entry name" value="TM_PBP2"/>
    <property type="match status" value="1"/>
</dbReference>
<feature type="transmembrane region" description="Helical" evidence="7">
    <location>
        <begin position="12"/>
        <end position="37"/>
    </location>
</feature>
<dbReference type="PANTHER" id="PTHR43744:SF3">
    <property type="entry name" value="LACTOSE TRANSPORT SYSTEM PERMEASE PROTEIN LACG"/>
    <property type="match status" value="1"/>
</dbReference>
<keyword evidence="6 7" id="KW-0472">Membrane</keyword>
<accession>A0ABD4A8L5</accession>
<dbReference type="SUPFAM" id="SSF161098">
    <property type="entry name" value="MetI-like"/>
    <property type="match status" value="1"/>
</dbReference>
<name>A0ABD4A8L5_9BACI</name>
<keyword evidence="2 7" id="KW-0813">Transport</keyword>
<reference evidence="9 10" key="1">
    <citation type="submission" date="2015-01" db="EMBL/GenBank/DDBJ databases">
        <title>Draft Genome Sequences of Four Bacillus thermoamylovorans Strains, Isolated From Food Products.</title>
        <authorList>
            <person name="Krawcyk A.O."/>
            <person name="Berendsen E.M."/>
            <person name="Eijlander R.T."/>
            <person name="de Jong A."/>
            <person name="Wells-Bennik M."/>
            <person name="Kuipers O.P."/>
        </authorList>
    </citation>
    <scope>NUCLEOTIDE SEQUENCE [LARGE SCALE GENOMIC DNA]</scope>
    <source>
        <strain evidence="9 10">B4167</strain>
    </source>
</reference>
<dbReference type="Proteomes" id="UP000032076">
    <property type="component" value="Unassembled WGS sequence"/>
</dbReference>
<organism evidence="9 10">
    <name type="scientific">Caldibacillus thermoamylovorans</name>
    <dbReference type="NCBI Taxonomy" id="35841"/>
    <lineage>
        <taxon>Bacteria</taxon>
        <taxon>Bacillati</taxon>
        <taxon>Bacillota</taxon>
        <taxon>Bacilli</taxon>
        <taxon>Bacillales</taxon>
        <taxon>Bacillaceae</taxon>
        <taxon>Caldibacillus</taxon>
    </lineage>
</organism>
<keyword evidence="3" id="KW-1003">Cell membrane</keyword>
<evidence type="ECO:0000313" key="10">
    <source>
        <dbReference type="Proteomes" id="UP000032076"/>
    </source>
</evidence>
<dbReference type="AlphaFoldDB" id="A0ABD4A8L5"/>
<comment type="caution">
    <text evidence="9">The sequence shown here is derived from an EMBL/GenBank/DDBJ whole genome shotgun (WGS) entry which is preliminary data.</text>
</comment>
<dbReference type="PANTHER" id="PTHR43744">
    <property type="entry name" value="ABC TRANSPORTER PERMEASE PROTEIN MG189-RELATED-RELATED"/>
    <property type="match status" value="1"/>
</dbReference>
<dbReference type="Pfam" id="PF00528">
    <property type="entry name" value="BPD_transp_1"/>
    <property type="match status" value="1"/>
</dbReference>
<evidence type="ECO:0000313" key="9">
    <source>
        <dbReference type="EMBL" id="KIO73439.1"/>
    </source>
</evidence>
<evidence type="ECO:0000256" key="7">
    <source>
        <dbReference type="RuleBase" id="RU363032"/>
    </source>
</evidence>
<dbReference type="PROSITE" id="PS50928">
    <property type="entry name" value="ABC_TM1"/>
    <property type="match status" value="1"/>
</dbReference>
<feature type="transmembrane region" description="Helical" evidence="7">
    <location>
        <begin position="78"/>
        <end position="99"/>
    </location>
</feature>
<dbReference type="InterPro" id="IPR000515">
    <property type="entry name" value="MetI-like"/>
</dbReference>
<feature type="transmembrane region" description="Helical" evidence="7">
    <location>
        <begin position="111"/>
        <end position="130"/>
    </location>
</feature>
<sequence>MMGQMKYRLASVGKYLSLILGVIVAILPILIVLFASFKTSTEYTSTGVLVPPHDWTNFENYKRAFVEGNMLTGFKNTVFILSISLLGTTLIGAMVAFVLNRFKFSGSKLILNLFLLAALVPGVTTQIATFQIVNGLGLFNTIWAAIILYLGTDIIAVYIFLQFMESIPVSLDESAMLDGASYFTIFRKIILPLLKPAIVTVIIIKGVNVYNDFYTPFLYMPKTDLMTISTSLFKFKGPFGSEWEVICAGIMIAIIPTLIAFLSLQKYIYNGFSNGAVK</sequence>
<evidence type="ECO:0000259" key="8">
    <source>
        <dbReference type="PROSITE" id="PS50928"/>
    </source>
</evidence>
<dbReference type="GO" id="GO:0005886">
    <property type="term" value="C:plasma membrane"/>
    <property type="evidence" value="ECO:0007669"/>
    <property type="project" value="UniProtKB-SubCell"/>
</dbReference>
<feature type="transmembrane region" description="Helical" evidence="7">
    <location>
        <begin position="142"/>
        <end position="161"/>
    </location>
</feature>
<keyword evidence="4 7" id="KW-0812">Transmembrane</keyword>
<feature type="transmembrane region" description="Helical" evidence="7">
    <location>
        <begin position="243"/>
        <end position="264"/>
    </location>
</feature>
<evidence type="ECO:0000256" key="2">
    <source>
        <dbReference type="ARBA" id="ARBA00022448"/>
    </source>
</evidence>
<gene>
    <name evidence="9" type="ORF">B4167_2105</name>
</gene>
<evidence type="ECO:0000256" key="6">
    <source>
        <dbReference type="ARBA" id="ARBA00023136"/>
    </source>
</evidence>
<dbReference type="InterPro" id="IPR035906">
    <property type="entry name" value="MetI-like_sf"/>
</dbReference>
<feature type="transmembrane region" description="Helical" evidence="7">
    <location>
        <begin position="189"/>
        <end position="210"/>
    </location>
</feature>
<evidence type="ECO:0000256" key="3">
    <source>
        <dbReference type="ARBA" id="ARBA00022475"/>
    </source>
</evidence>
<comment type="subcellular location">
    <subcellularLocation>
        <location evidence="1 7">Cell membrane</location>
        <topology evidence="1 7">Multi-pass membrane protein</topology>
    </subcellularLocation>
</comment>
<dbReference type="EMBL" id="JXLU01000042">
    <property type="protein sequence ID" value="KIO73439.1"/>
    <property type="molecule type" value="Genomic_DNA"/>
</dbReference>
<evidence type="ECO:0000256" key="4">
    <source>
        <dbReference type="ARBA" id="ARBA00022692"/>
    </source>
</evidence>
<keyword evidence="5 7" id="KW-1133">Transmembrane helix</keyword>
<proteinExistence type="inferred from homology"/>
<evidence type="ECO:0000256" key="1">
    <source>
        <dbReference type="ARBA" id="ARBA00004651"/>
    </source>
</evidence>
<evidence type="ECO:0000256" key="5">
    <source>
        <dbReference type="ARBA" id="ARBA00022989"/>
    </source>
</evidence>